<dbReference type="RefSeq" id="WP_152576327.1">
    <property type="nucleotide sequence ID" value="NZ_JAATJI010000001.1"/>
</dbReference>
<dbReference type="AlphaFoldDB" id="A0A7C9KVE4"/>
<evidence type="ECO:0000256" key="5">
    <source>
        <dbReference type="ARBA" id="ARBA00022679"/>
    </source>
</evidence>
<organism evidence="13 14">
    <name type="scientific">Sandarakinorhabdus fusca</name>
    <dbReference type="NCBI Taxonomy" id="1439888"/>
    <lineage>
        <taxon>Bacteria</taxon>
        <taxon>Pseudomonadati</taxon>
        <taxon>Pseudomonadota</taxon>
        <taxon>Alphaproteobacteria</taxon>
        <taxon>Sphingomonadales</taxon>
        <taxon>Sphingosinicellaceae</taxon>
        <taxon>Sandarakinorhabdus</taxon>
    </lineage>
</organism>
<dbReference type="GO" id="GO:0009002">
    <property type="term" value="F:serine-type D-Ala-D-Ala carboxypeptidase activity"/>
    <property type="evidence" value="ECO:0007669"/>
    <property type="project" value="UniProtKB-EC"/>
</dbReference>
<evidence type="ECO:0000256" key="8">
    <source>
        <dbReference type="ARBA" id="ARBA00023136"/>
    </source>
</evidence>
<evidence type="ECO:0000313" key="14">
    <source>
        <dbReference type="Proteomes" id="UP000481327"/>
    </source>
</evidence>
<reference evidence="13 14" key="1">
    <citation type="submission" date="2019-09" db="EMBL/GenBank/DDBJ databases">
        <title>Polymorphobacter sp. isolated from a lake in China.</title>
        <authorList>
            <person name="Liu Z."/>
        </authorList>
    </citation>
    <scope>NUCLEOTIDE SEQUENCE [LARGE SCALE GENOMIC DNA]</scope>
    <source>
        <strain evidence="13 14">D40P</strain>
    </source>
</reference>
<dbReference type="OrthoDB" id="9766909at2"/>
<evidence type="ECO:0000256" key="10">
    <source>
        <dbReference type="ARBA" id="ARBA00034000"/>
    </source>
</evidence>
<dbReference type="Pfam" id="PF00912">
    <property type="entry name" value="Transgly"/>
    <property type="match status" value="1"/>
</dbReference>
<name>A0A7C9KVE4_9SPHN</name>
<keyword evidence="9" id="KW-0961">Cell wall biogenesis/degradation</keyword>
<evidence type="ECO:0000256" key="3">
    <source>
        <dbReference type="ARBA" id="ARBA00022475"/>
    </source>
</evidence>
<evidence type="ECO:0000256" key="6">
    <source>
        <dbReference type="ARBA" id="ARBA00022960"/>
    </source>
</evidence>
<comment type="catalytic activity">
    <reaction evidence="10">
        <text>Preferential cleavage: (Ac)2-L-Lys-D-Ala-|-D-Ala. Also transpeptidation of peptidyl-alanyl moieties that are N-acyl substituents of D-alanine.</text>
        <dbReference type="EC" id="3.4.16.4"/>
    </reaction>
</comment>
<comment type="caution">
    <text evidence="13">The sequence shown here is derived from an EMBL/GenBank/DDBJ whole genome shotgun (WGS) entry which is preliminary data.</text>
</comment>
<evidence type="ECO:0000256" key="9">
    <source>
        <dbReference type="ARBA" id="ARBA00023316"/>
    </source>
</evidence>
<evidence type="ECO:0000256" key="1">
    <source>
        <dbReference type="ARBA" id="ARBA00004236"/>
    </source>
</evidence>
<gene>
    <name evidence="13" type="ORF">F3168_01100</name>
</gene>
<evidence type="ECO:0000256" key="7">
    <source>
        <dbReference type="ARBA" id="ARBA00022984"/>
    </source>
</evidence>
<keyword evidence="14" id="KW-1185">Reference proteome</keyword>
<proteinExistence type="predicted"/>
<evidence type="ECO:0000256" key="2">
    <source>
        <dbReference type="ARBA" id="ARBA00004752"/>
    </source>
</evidence>
<comment type="catalytic activity">
    <reaction evidence="11">
        <text>[GlcNAc-(1-&gt;4)-Mur2Ac(oyl-L-Ala-gamma-D-Glu-L-Lys-D-Ala-D-Ala)](n)-di-trans,octa-cis-undecaprenyl diphosphate + beta-D-GlcNAc-(1-&gt;4)-Mur2Ac(oyl-L-Ala-gamma-D-Glu-L-Lys-D-Ala-D-Ala)-di-trans,octa-cis-undecaprenyl diphosphate = [GlcNAc-(1-&gt;4)-Mur2Ac(oyl-L-Ala-gamma-D-Glu-L-Lys-D-Ala-D-Ala)](n+1)-di-trans,octa-cis-undecaprenyl diphosphate + di-trans,octa-cis-undecaprenyl diphosphate + H(+)</text>
        <dbReference type="Rhea" id="RHEA:23708"/>
        <dbReference type="Rhea" id="RHEA-COMP:9602"/>
        <dbReference type="Rhea" id="RHEA-COMP:9603"/>
        <dbReference type="ChEBI" id="CHEBI:15378"/>
        <dbReference type="ChEBI" id="CHEBI:58405"/>
        <dbReference type="ChEBI" id="CHEBI:60033"/>
        <dbReference type="ChEBI" id="CHEBI:78435"/>
        <dbReference type="EC" id="2.4.99.28"/>
    </reaction>
</comment>
<protein>
    <submittedName>
        <fullName evidence="13">Glycosyl transferase family 51</fullName>
    </submittedName>
</protein>
<dbReference type="SUPFAM" id="SSF53955">
    <property type="entry name" value="Lysozyme-like"/>
    <property type="match status" value="1"/>
</dbReference>
<dbReference type="GO" id="GO:0008955">
    <property type="term" value="F:peptidoglycan glycosyltransferase activity"/>
    <property type="evidence" value="ECO:0007669"/>
    <property type="project" value="UniProtKB-EC"/>
</dbReference>
<keyword evidence="4" id="KW-0328">Glycosyltransferase</keyword>
<evidence type="ECO:0000313" key="13">
    <source>
        <dbReference type="EMBL" id="MQT15862.1"/>
    </source>
</evidence>
<keyword evidence="6" id="KW-0133">Cell shape</keyword>
<keyword evidence="7" id="KW-0573">Peptidoglycan synthesis</keyword>
<dbReference type="PANTHER" id="PTHR32282">
    <property type="entry name" value="BINDING PROTEIN TRANSPEPTIDASE, PUTATIVE-RELATED"/>
    <property type="match status" value="1"/>
</dbReference>
<sequence length="216" mass="23412">MPKPVSIILVTVAAGLAALGLYEGIALFIARQRTPAIVASLAAKPIHLADIAPHRLAMLEAVEDPGFRQHHGIDGNTPGSGKTTITQSLVKRLYFKRFQPGFAKIEQSLIARFVLDPALSKDEQLRAFLNVSELGTHHGRTVIGFADAAQSWFGKPLGNLSDDEWLALVAMGPAPNRLDPQRHPRENAQRVARIKRLLAGKCAPLNGNDVMYEGCA</sequence>
<dbReference type="InterPro" id="IPR050396">
    <property type="entry name" value="Glycosyltr_51/Transpeptidase"/>
</dbReference>
<dbReference type="InterPro" id="IPR023346">
    <property type="entry name" value="Lysozyme-like_dom_sf"/>
</dbReference>
<keyword evidence="5 13" id="KW-0808">Transferase</keyword>
<dbReference type="PANTHER" id="PTHR32282:SF11">
    <property type="entry name" value="PENICILLIN-BINDING PROTEIN 1B"/>
    <property type="match status" value="1"/>
</dbReference>
<dbReference type="Proteomes" id="UP000481327">
    <property type="component" value="Unassembled WGS sequence"/>
</dbReference>
<dbReference type="EMBL" id="WIOL01000001">
    <property type="protein sequence ID" value="MQT15862.1"/>
    <property type="molecule type" value="Genomic_DNA"/>
</dbReference>
<keyword evidence="3" id="KW-1003">Cell membrane</keyword>
<dbReference type="GO" id="GO:0009252">
    <property type="term" value="P:peptidoglycan biosynthetic process"/>
    <property type="evidence" value="ECO:0007669"/>
    <property type="project" value="UniProtKB-KW"/>
</dbReference>
<comment type="pathway">
    <text evidence="2">Cell wall biogenesis; peptidoglycan biosynthesis.</text>
</comment>
<keyword evidence="8" id="KW-0472">Membrane</keyword>
<dbReference type="Gene3D" id="1.10.3810.10">
    <property type="entry name" value="Biosynthetic peptidoglycan transglycosylase-like"/>
    <property type="match status" value="1"/>
</dbReference>
<accession>A0A7C9KVE4</accession>
<dbReference type="GO" id="GO:0071555">
    <property type="term" value="P:cell wall organization"/>
    <property type="evidence" value="ECO:0007669"/>
    <property type="project" value="UniProtKB-KW"/>
</dbReference>
<evidence type="ECO:0000256" key="4">
    <source>
        <dbReference type="ARBA" id="ARBA00022676"/>
    </source>
</evidence>
<dbReference type="GO" id="GO:0008360">
    <property type="term" value="P:regulation of cell shape"/>
    <property type="evidence" value="ECO:0007669"/>
    <property type="project" value="UniProtKB-KW"/>
</dbReference>
<feature type="domain" description="Glycosyl transferase family 51" evidence="12">
    <location>
        <begin position="44"/>
        <end position="194"/>
    </location>
</feature>
<dbReference type="GO" id="GO:0005886">
    <property type="term" value="C:plasma membrane"/>
    <property type="evidence" value="ECO:0007669"/>
    <property type="project" value="UniProtKB-SubCell"/>
</dbReference>
<dbReference type="InterPro" id="IPR001264">
    <property type="entry name" value="Glyco_trans_51"/>
</dbReference>
<evidence type="ECO:0000259" key="12">
    <source>
        <dbReference type="Pfam" id="PF00912"/>
    </source>
</evidence>
<evidence type="ECO:0000256" key="11">
    <source>
        <dbReference type="ARBA" id="ARBA00049902"/>
    </source>
</evidence>
<comment type="subcellular location">
    <subcellularLocation>
        <location evidence="1">Cell membrane</location>
    </subcellularLocation>
</comment>
<dbReference type="InterPro" id="IPR036950">
    <property type="entry name" value="PBP_transglycosylase"/>
</dbReference>
<dbReference type="GO" id="GO:0030288">
    <property type="term" value="C:outer membrane-bounded periplasmic space"/>
    <property type="evidence" value="ECO:0007669"/>
    <property type="project" value="TreeGrafter"/>
</dbReference>